<organism evidence="1 2">
    <name type="scientific">Providencia rustigianii</name>
    <dbReference type="NCBI Taxonomy" id="158850"/>
    <lineage>
        <taxon>Bacteria</taxon>
        <taxon>Pseudomonadati</taxon>
        <taxon>Pseudomonadota</taxon>
        <taxon>Gammaproteobacteria</taxon>
        <taxon>Enterobacterales</taxon>
        <taxon>Morganellaceae</taxon>
        <taxon>Providencia</taxon>
    </lineage>
</organism>
<name>A0A379G0R0_9GAMM</name>
<dbReference type="AlphaFoldDB" id="A0A379G0R0"/>
<gene>
    <name evidence="1" type="ORF">NCTC12026_00883</name>
</gene>
<sequence length="62" mass="7517">MALLFYFKFKRLIPHAIPIEKIFMSLFTHSKKMKANEKMLMSDIYLRYCAIYAIFSKNIFFI</sequence>
<protein>
    <submittedName>
        <fullName evidence="1">Uncharacterized protein</fullName>
    </submittedName>
</protein>
<accession>A0A379G0R0</accession>
<dbReference type="Proteomes" id="UP000255129">
    <property type="component" value="Unassembled WGS sequence"/>
</dbReference>
<proteinExistence type="predicted"/>
<dbReference type="EMBL" id="UGUA01000002">
    <property type="protein sequence ID" value="SUC34537.1"/>
    <property type="molecule type" value="Genomic_DNA"/>
</dbReference>
<evidence type="ECO:0000313" key="1">
    <source>
        <dbReference type="EMBL" id="SUC34537.1"/>
    </source>
</evidence>
<evidence type="ECO:0000313" key="2">
    <source>
        <dbReference type="Proteomes" id="UP000255129"/>
    </source>
</evidence>
<reference evidence="1 2" key="1">
    <citation type="submission" date="2018-06" db="EMBL/GenBank/DDBJ databases">
        <authorList>
            <consortium name="Pathogen Informatics"/>
            <person name="Doyle S."/>
        </authorList>
    </citation>
    <scope>NUCLEOTIDE SEQUENCE [LARGE SCALE GENOMIC DNA]</scope>
    <source>
        <strain evidence="1 2">NCTC12026</strain>
    </source>
</reference>